<dbReference type="CDD" id="cd00063">
    <property type="entry name" value="FN3"/>
    <property type="match status" value="1"/>
</dbReference>
<feature type="transmembrane region" description="Helical" evidence="10">
    <location>
        <begin position="378"/>
        <end position="399"/>
    </location>
</feature>
<organism evidence="12 13">
    <name type="scientific">Phrynocephalus forsythii</name>
    <dbReference type="NCBI Taxonomy" id="171643"/>
    <lineage>
        <taxon>Eukaryota</taxon>
        <taxon>Metazoa</taxon>
        <taxon>Chordata</taxon>
        <taxon>Craniata</taxon>
        <taxon>Vertebrata</taxon>
        <taxon>Euteleostomi</taxon>
        <taxon>Lepidosauria</taxon>
        <taxon>Squamata</taxon>
        <taxon>Bifurcata</taxon>
        <taxon>Unidentata</taxon>
        <taxon>Episquamata</taxon>
        <taxon>Toxicofera</taxon>
        <taxon>Iguania</taxon>
        <taxon>Acrodonta</taxon>
        <taxon>Agamidae</taxon>
        <taxon>Agaminae</taxon>
        <taxon>Phrynocephalus</taxon>
    </lineage>
</organism>
<keyword evidence="5" id="KW-0677">Repeat</keyword>
<evidence type="ECO:0000256" key="8">
    <source>
        <dbReference type="ARBA" id="ARBA00023170"/>
    </source>
</evidence>
<comment type="subcellular location">
    <subcellularLocation>
        <location evidence="1">Membrane</location>
        <topology evidence="1">Single-pass type I membrane protein</topology>
    </subcellularLocation>
</comment>
<dbReference type="InterPro" id="IPR003961">
    <property type="entry name" value="FN3_dom"/>
</dbReference>
<evidence type="ECO:0000256" key="5">
    <source>
        <dbReference type="ARBA" id="ARBA00022737"/>
    </source>
</evidence>
<evidence type="ECO:0000256" key="10">
    <source>
        <dbReference type="SAM" id="Phobius"/>
    </source>
</evidence>
<comment type="similarity">
    <text evidence="2">Belongs to the type I cytokine receptor family. Type 2 subfamily.</text>
</comment>
<dbReference type="SUPFAM" id="SSF49265">
    <property type="entry name" value="Fibronectin type III"/>
    <property type="match status" value="2"/>
</dbReference>
<name>A0A9Q0XXD7_9SAUR</name>
<protein>
    <recommendedName>
        <fullName evidence="11">Fibronectin type-III domain-containing protein</fullName>
    </recommendedName>
</protein>
<keyword evidence="8" id="KW-0675">Receptor</keyword>
<dbReference type="PANTHER" id="PTHR48423">
    <property type="entry name" value="INTERLEUKIN-27 RECEPTOR SUBUNIT ALPHA"/>
    <property type="match status" value="1"/>
</dbReference>
<evidence type="ECO:0000256" key="7">
    <source>
        <dbReference type="ARBA" id="ARBA00023136"/>
    </source>
</evidence>
<keyword evidence="9" id="KW-0325">Glycoprotein</keyword>
<comment type="caution">
    <text evidence="12">The sequence shown here is derived from an EMBL/GenBank/DDBJ whole genome shotgun (WGS) entry which is preliminary data.</text>
</comment>
<evidence type="ECO:0000256" key="3">
    <source>
        <dbReference type="ARBA" id="ARBA00022692"/>
    </source>
</evidence>
<evidence type="ECO:0000256" key="4">
    <source>
        <dbReference type="ARBA" id="ARBA00022729"/>
    </source>
</evidence>
<dbReference type="InterPro" id="IPR013783">
    <property type="entry name" value="Ig-like_fold"/>
</dbReference>
<evidence type="ECO:0000313" key="12">
    <source>
        <dbReference type="EMBL" id="KAJ7332614.1"/>
    </source>
</evidence>
<evidence type="ECO:0000313" key="13">
    <source>
        <dbReference type="Proteomes" id="UP001142489"/>
    </source>
</evidence>
<dbReference type="Proteomes" id="UP001142489">
    <property type="component" value="Unassembled WGS sequence"/>
</dbReference>
<keyword evidence="13" id="KW-1185">Reference proteome</keyword>
<dbReference type="EMBL" id="JAPFRF010000005">
    <property type="protein sequence ID" value="KAJ7332614.1"/>
    <property type="molecule type" value="Genomic_DNA"/>
</dbReference>
<reference evidence="12" key="1">
    <citation type="journal article" date="2023" name="DNA Res.">
        <title>Chromosome-level genome assembly of Phrynocephalus forsythii using third-generation DNA sequencing and Hi-C analysis.</title>
        <authorList>
            <person name="Qi Y."/>
            <person name="Zhao W."/>
            <person name="Zhao Y."/>
            <person name="Niu C."/>
            <person name="Cao S."/>
            <person name="Zhang Y."/>
        </authorList>
    </citation>
    <scope>NUCLEOTIDE SEQUENCE</scope>
    <source>
        <tissue evidence="12">Muscle</tissue>
    </source>
</reference>
<dbReference type="PROSITE" id="PS50853">
    <property type="entry name" value="FN3"/>
    <property type="match status" value="1"/>
</dbReference>
<accession>A0A9Q0XXD7</accession>
<dbReference type="Pfam" id="PF25552">
    <property type="entry name" value="LIFR_D4"/>
    <property type="match status" value="1"/>
</dbReference>
<evidence type="ECO:0000256" key="6">
    <source>
        <dbReference type="ARBA" id="ARBA00022989"/>
    </source>
</evidence>
<dbReference type="GO" id="GO:0005886">
    <property type="term" value="C:plasma membrane"/>
    <property type="evidence" value="ECO:0007669"/>
    <property type="project" value="UniProtKB-ARBA"/>
</dbReference>
<dbReference type="InterPro" id="IPR052672">
    <property type="entry name" value="Type1_Cytokine_Rcpt_Type2"/>
</dbReference>
<keyword evidence="6 10" id="KW-1133">Transmembrane helix</keyword>
<keyword evidence="7 10" id="KW-0472">Membrane</keyword>
<sequence>MNQSKEGWVEIDDPLTEEWVTLKVPREVANRELNKKLAKSHLIGGSIMCYGRVWTEPASLIPLGQNISVNCHSDKKFCQNAKLYLVLNNRRVQDRLVTVLNKTTIQLRLLDYKTPFSTVQCNVECSQEDRKIVCGTQFCMGSPPDQPANLTCVIHEHLDNMTCTWYPGQDTYLNTKYKLHLKSLQTEENKTFSANSASAIIPLSQLQKNQTFSVLVCAENELGTVYSDALHIDLNTIVIPETPLVIQNTTVYSPSFKTIIQWQKRTAINETYCEERYKEMASKTWQVREWNAGLKTKHRTEYNLEANTMYEFQVRCKLMHNKGVWSNWTESVVYVTPEAEVMSISVTAHNSKGSSSPANITVKQQHLNYHDGGDYDVGVLWGTAFGVGSISLPVLVLVAKKSWRKRVTIVLTSVAPQWLFEDYPKLQNSSVIRTLQEESGPVIHSSTSLFSDYEEAVITKVEEVQGQKSLDVKKRFQEAVSEKINASEDISASSSDMVESNGYKPQVSHKAFLENVFSNTYKMHSPNLDAKLNPPTLPVNSLMKDYTSPLANVWPAICPDESILLFEKVNLVLNSSKNGQSNIRATTEEEPNTTLAHQWASLLSDDNTEEQTFIPDELLSCLKAVNGDPTDVMSYCPQNIGK</sequence>
<dbReference type="OrthoDB" id="9897281at2759"/>
<evidence type="ECO:0000256" key="9">
    <source>
        <dbReference type="ARBA" id="ARBA00023180"/>
    </source>
</evidence>
<proteinExistence type="inferred from homology"/>
<feature type="domain" description="Fibronectin type-III" evidence="11">
    <location>
        <begin position="240"/>
        <end position="339"/>
    </location>
</feature>
<evidence type="ECO:0000256" key="2">
    <source>
        <dbReference type="ARBA" id="ARBA00008921"/>
    </source>
</evidence>
<gene>
    <name evidence="12" type="ORF">JRQ81_014794</name>
</gene>
<dbReference type="FunFam" id="2.60.40.10:FF:000465">
    <property type="entry name" value="Granulocyte colony-stimulating factor receptor"/>
    <property type="match status" value="1"/>
</dbReference>
<keyword evidence="4" id="KW-0732">Signal</keyword>
<dbReference type="PANTHER" id="PTHR48423:SF2">
    <property type="entry name" value="INTERLEUKIN-12 RECEPTOR SUBUNIT BETA-2"/>
    <property type="match status" value="1"/>
</dbReference>
<dbReference type="InterPro" id="IPR036116">
    <property type="entry name" value="FN3_sf"/>
</dbReference>
<evidence type="ECO:0000259" key="11">
    <source>
        <dbReference type="PROSITE" id="PS50853"/>
    </source>
</evidence>
<evidence type="ECO:0000256" key="1">
    <source>
        <dbReference type="ARBA" id="ARBA00004479"/>
    </source>
</evidence>
<keyword evidence="3 10" id="KW-0812">Transmembrane</keyword>
<dbReference type="AlphaFoldDB" id="A0A9Q0XXD7"/>
<dbReference type="Gene3D" id="2.60.40.10">
    <property type="entry name" value="Immunoglobulins"/>
    <property type="match status" value="3"/>
</dbReference>